<name>A0A381XGS7_9ZZZZ</name>
<dbReference type="GO" id="GO:0004512">
    <property type="term" value="F:inositol-3-phosphate synthase activity"/>
    <property type="evidence" value="ECO:0007669"/>
    <property type="project" value="TreeGrafter"/>
</dbReference>
<gene>
    <name evidence="1" type="ORF">METZ01_LOCUS116799</name>
</gene>
<accession>A0A381XGS7</accession>
<dbReference type="PANTHER" id="PTHR43125:SF1">
    <property type="entry name" value="INOSITOL-3-PHOSPHATE SYNTHASE"/>
    <property type="match status" value="1"/>
</dbReference>
<dbReference type="InterPro" id="IPR052199">
    <property type="entry name" value="MIPS"/>
</dbReference>
<dbReference type="Gene3D" id="3.40.50.720">
    <property type="entry name" value="NAD(P)-binding Rossmann-like Domain"/>
    <property type="match status" value="1"/>
</dbReference>
<protein>
    <recommendedName>
        <fullName evidence="2">Myo-inositol-1-phosphate synthase GAPDH-like domain-containing protein</fullName>
    </recommendedName>
</protein>
<dbReference type="InterPro" id="IPR036291">
    <property type="entry name" value="NAD(P)-bd_dom_sf"/>
</dbReference>
<dbReference type="PANTHER" id="PTHR43125">
    <property type="entry name" value="INOSITOL-3-PHOSPHATE SYNTHASE"/>
    <property type="match status" value="1"/>
</dbReference>
<dbReference type="GO" id="GO:0006021">
    <property type="term" value="P:inositol biosynthetic process"/>
    <property type="evidence" value="ECO:0007669"/>
    <property type="project" value="TreeGrafter"/>
</dbReference>
<organism evidence="1">
    <name type="scientific">marine metagenome</name>
    <dbReference type="NCBI Taxonomy" id="408172"/>
    <lineage>
        <taxon>unclassified sequences</taxon>
        <taxon>metagenomes</taxon>
        <taxon>ecological metagenomes</taxon>
    </lineage>
</organism>
<feature type="non-terminal residue" evidence="1">
    <location>
        <position position="97"/>
    </location>
</feature>
<dbReference type="AlphaFoldDB" id="A0A381XGS7"/>
<proteinExistence type="predicted"/>
<evidence type="ECO:0000313" key="1">
    <source>
        <dbReference type="EMBL" id="SVA63945.1"/>
    </source>
</evidence>
<evidence type="ECO:0008006" key="2">
    <source>
        <dbReference type="Google" id="ProtNLM"/>
    </source>
</evidence>
<dbReference type="EMBL" id="UINC01015128">
    <property type="protein sequence ID" value="SVA63945.1"/>
    <property type="molecule type" value="Genomic_DNA"/>
</dbReference>
<dbReference type="SUPFAM" id="SSF51735">
    <property type="entry name" value="NAD(P)-binding Rossmann-fold domains"/>
    <property type="match status" value="1"/>
</dbReference>
<sequence>MTEKIKVALVGIGNCFSGLIQGIEYYRQNPSQQVIGIIHEKLRDYGIYDIDFVAGFDVGENKIGKSINEAIYEYPNMVDWIPKDKMPKTESMIYESP</sequence>
<reference evidence="1" key="1">
    <citation type="submission" date="2018-05" db="EMBL/GenBank/DDBJ databases">
        <authorList>
            <person name="Lanie J.A."/>
            <person name="Ng W.-L."/>
            <person name="Kazmierczak K.M."/>
            <person name="Andrzejewski T.M."/>
            <person name="Davidsen T.M."/>
            <person name="Wayne K.J."/>
            <person name="Tettelin H."/>
            <person name="Glass J.I."/>
            <person name="Rusch D."/>
            <person name="Podicherti R."/>
            <person name="Tsui H.-C.T."/>
            <person name="Winkler M.E."/>
        </authorList>
    </citation>
    <scope>NUCLEOTIDE SEQUENCE</scope>
</reference>